<dbReference type="InterPro" id="IPR017900">
    <property type="entry name" value="4Fe4S_Fe_S_CS"/>
</dbReference>
<dbReference type="PROSITE" id="PS51379">
    <property type="entry name" value="4FE4S_FER_2"/>
    <property type="match status" value="2"/>
</dbReference>
<evidence type="ECO:0000313" key="13">
    <source>
        <dbReference type="Proteomes" id="UP000741013"/>
    </source>
</evidence>
<reference evidence="12 13" key="1">
    <citation type="submission" date="2021-03" db="EMBL/GenBank/DDBJ databases">
        <title>Sequencing the genomes of 1000 actinobacteria strains.</title>
        <authorList>
            <person name="Klenk H.-P."/>
        </authorList>
    </citation>
    <scope>NUCLEOTIDE SEQUENCE [LARGE SCALE GENOMIC DNA]</scope>
    <source>
        <strain evidence="12 13">DSM 45510</strain>
    </source>
</reference>
<dbReference type="PRINTS" id="PR00419">
    <property type="entry name" value="ADXRDTASE"/>
</dbReference>
<dbReference type="CDD" id="cd04410">
    <property type="entry name" value="DMSOR_beta-like"/>
    <property type="match status" value="1"/>
</dbReference>
<dbReference type="EMBL" id="JAGGMS010000001">
    <property type="protein sequence ID" value="MBP2182703.1"/>
    <property type="molecule type" value="Genomic_DNA"/>
</dbReference>
<dbReference type="PANTHER" id="PTHR48467:SF1">
    <property type="entry name" value="GLUTAMATE SYNTHASE 1 [NADH], CHLOROPLASTIC-LIKE"/>
    <property type="match status" value="1"/>
</dbReference>
<accession>A0ABS4PTE7</accession>
<evidence type="ECO:0000256" key="4">
    <source>
        <dbReference type="ARBA" id="ARBA00022723"/>
    </source>
</evidence>
<proteinExistence type="predicted"/>
<evidence type="ECO:0000256" key="5">
    <source>
        <dbReference type="ARBA" id="ARBA00022827"/>
    </source>
</evidence>
<keyword evidence="7 12" id="KW-0560">Oxidoreductase</keyword>
<dbReference type="SUPFAM" id="SSF54862">
    <property type="entry name" value="4Fe-4S ferredoxins"/>
    <property type="match status" value="1"/>
</dbReference>
<dbReference type="Pfam" id="PF00037">
    <property type="entry name" value="Fer4"/>
    <property type="match status" value="1"/>
</dbReference>
<evidence type="ECO:0000259" key="11">
    <source>
        <dbReference type="PROSITE" id="PS51379"/>
    </source>
</evidence>
<dbReference type="Gene3D" id="3.50.50.60">
    <property type="entry name" value="FAD/NAD(P)-binding domain"/>
    <property type="match status" value="1"/>
</dbReference>
<keyword evidence="8" id="KW-0408">Iron</keyword>
<protein>
    <recommendedName>
        <fullName evidence="2">ferredoxin--NADP(+) reductase</fullName>
        <ecNumber evidence="2">1.18.1.2</ecNumber>
    </recommendedName>
</protein>
<dbReference type="Gene3D" id="3.40.50.720">
    <property type="entry name" value="NAD(P)-binding Rossmann-like Domain"/>
    <property type="match status" value="1"/>
</dbReference>
<dbReference type="Proteomes" id="UP000741013">
    <property type="component" value="Unassembled WGS sequence"/>
</dbReference>
<feature type="domain" description="4Fe-4S ferredoxin-type" evidence="11">
    <location>
        <begin position="1"/>
        <end position="29"/>
    </location>
</feature>
<dbReference type="PROSITE" id="PS00198">
    <property type="entry name" value="4FE4S_FER_1"/>
    <property type="match status" value="1"/>
</dbReference>
<keyword evidence="6" id="KW-0521">NADP</keyword>
<evidence type="ECO:0000256" key="2">
    <source>
        <dbReference type="ARBA" id="ARBA00013223"/>
    </source>
</evidence>
<dbReference type="SUPFAM" id="SSF51971">
    <property type="entry name" value="Nucleotide-binding domain"/>
    <property type="match status" value="1"/>
</dbReference>
<dbReference type="InterPro" id="IPR055275">
    <property type="entry name" value="Ferredox_Rdtase"/>
</dbReference>
<evidence type="ECO:0000256" key="6">
    <source>
        <dbReference type="ARBA" id="ARBA00022857"/>
    </source>
</evidence>
<evidence type="ECO:0000256" key="8">
    <source>
        <dbReference type="ARBA" id="ARBA00023004"/>
    </source>
</evidence>
<organism evidence="12 13">
    <name type="scientific">Amycolatopsis magusensis</name>
    <dbReference type="NCBI Taxonomy" id="882444"/>
    <lineage>
        <taxon>Bacteria</taxon>
        <taxon>Bacillati</taxon>
        <taxon>Actinomycetota</taxon>
        <taxon>Actinomycetes</taxon>
        <taxon>Pseudonocardiales</taxon>
        <taxon>Pseudonocardiaceae</taxon>
        <taxon>Amycolatopsis</taxon>
    </lineage>
</organism>
<keyword evidence="3" id="KW-0285">Flavoprotein</keyword>
<dbReference type="InterPro" id="IPR036188">
    <property type="entry name" value="FAD/NAD-bd_sf"/>
</dbReference>
<comment type="cofactor">
    <cofactor evidence="1">
        <name>FAD</name>
        <dbReference type="ChEBI" id="CHEBI:57692"/>
    </cofactor>
</comment>
<dbReference type="GO" id="GO:0004324">
    <property type="term" value="F:ferredoxin-NADP+ reductase activity"/>
    <property type="evidence" value="ECO:0007669"/>
    <property type="project" value="UniProtKB-EC"/>
</dbReference>
<keyword evidence="5" id="KW-0274">FAD</keyword>
<dbReference type="Pfam" id="PF07992">
    <property type="entry name" value="Pyr_redox_2"/>
    <property type="match status" value="1"/>
</dbReference>
<dbReference type="EC" id="1.18.1.2" evidence="2"/>
<dbReference type="PANTHER" id="PTHR48467">
    <property type="entry name" value="GLUTAMATE SYNTHASE 1 [NADH], CHLOROPLASTIC-LIKE"/>
    <property type="match status" value="1"/>
</dbReference>
<keyword evidence="9" id="KW-0411">Iron-sulfur</keyword>
<dbReference type="RefSeq" id="WP_209665974.1">
    <property type="nucleotide sequence ID" value="NZ_JAGGMS010000001.1"/>
</dbReference>
<evidence type="ECO:0000313" key="12">
    <source>
        <dbReference type="EMBL" id="MBP2182703.1"/>
    </source>
</evidence>
<dbReference type="Gene3D" id="3.30.70.20">
    <property type="match status" value="1"/>
</dbReference>
<name>A0ABS4PTE7_9PSEU</name>
<comment type="caution">
    <text evidence="12">The sequence shown here is derived from an EMBL/GenBank/DDBJ whole genome shotgun (WGS) entry which is preliminary data.</text>
</comment>
<comment type="catalytic activity">
    <reaction evidence="10">
        <text>2 reduced [2Fe-2S]-[ferredoxin] + NADP(+) + H(+) = 2 oxidized [2Fe-2S]-[ferredoxin] + NADPH</text>
        <dbReference type="Rhea" id="RHEA:20125"/>
        <dbReference type="Rhea" id="RHEA-COMP:10000"/>
        <dbReference type="Rhea" id="RHEA-COMP:10001"/>
        <dbReference type="ChEBI" id="CHEBI:15378"/>
        <dbReference type="ChEBI" id="CHEBI:33737"/>
        <dbReference type="ChEBI" id="CHEBI:33738"/>
        <dbReference type="ChEBI" id="CHEBI:57783"/>
        <dbReference type="ChEBI" id="CHEBI:58349"/>
        <dbReference type="EC" id="1.18.1.2"/>
    </reaction>
</comment>
<keyword evidence="4" id="KW-0479">Metal-binding</keyword>
<evidence type="ECO:0000256" key="10">
    <source>
        <dbReference type="ARBA" id="ARBA00047776"/>
    </source>
</evidence>
<sequence length="525" mass="55232">MAYAITQNCCNDASCVSVCPVNCIHPTPDEPGFATAEMLYIDPRACIDCGACADACPVDAITPVDLLSGPDTVYTELTRQYFAENPADNEWGAPRFPPPVPAELRVAVVGTGPAACYTADSLLRLGAEVSMIERQPVPGGLLRFGVAPDHPSTKQLGDTFAGLFQHPRLRLHLNVEVGADISHADLAAHHHAVVYATGAAVDKPLGVPGEDLTGVLSATAFVAWYSAHPEAPAGDVDLSAERAVIIGNGNVALDVARILLSDPDDLARTDIADHALEALRNSKIREVVLLGRRGPEHAAFTRPEFLALRHLPGVRVVVDGAAVRDADPGSKAAVFAEVDAEEIDWDASPPPGKRIVFRFMAAPIGFEGEGSVEAVALTGGESLPAKLVLRATGYRGRPLAGLPFDERSATVPHVGGRVAELPGTYVVGWIKRGSSGGIGTNRVCAAETVDALLEDAAAGRLLRPGGSRARFGKLVRRRKPESLGGRAALAIDRAERALGSLAGRPRVKFATVQDLVAAGKSRFRS</sequence>
<dbReference type="InterPro" id="IPR017896">
    <property type="entry name" value="4Fe4S_Fe-S-bd"/>
</dbReference>
<evidence type="ECO:0000256" key="9">
    <source>
        <dbReference type="ARBA" id="ARBA00023014"/>
    </source>
</evidence>
<evidence type="ECO:0000256" key="1">
    <source>
        <dbReference type="ARBA" id="ARBA00001974"/>
    </source>
</evidence>
<dbReference type="InterPro" id="IPR023753">
    <property type="entry name" value="FAD/NAD-binding_dom"/>
</dbReference>
<evidence type="ECO:0000256" key="7">
    <source>
        <dbReference type="ARBA" id="ARBA00023002"/>
    </source>
</evidence>
<feature type="domain" description="4Fe-4S ferredoxin-type" evidence="11">
    <location>
        <begin position="37"/>
        <end position="66"/>
    </location>
</feature>
<gene>
    <name evidence="12" type="ORF">JOM49_004229</name>
</gene>
<keyword evidence="13" id="KW-1185">Reference proteome</keyword>
<evidence type="ECO:0000256" key="3">
    <source>
        <dbReference type="ARBA" id="ARBA00022630"/>
    </source>
</evidence>